<dbReference type="RefSeq" id="WP_306870144.1">
    <property type="nucleotide sequence ID" value="NZ_JAUSRB010000002.1"/>
</dbReference>
<organism evidence="2 3">
    <name type="scientific">Streptosporangium brasiliense</name>
    <dbReference type="NCBI Taxonomy" id="47480"/>
    <lineage>
        <taxon>Bacteria</taxon>
        <taxon>Bacillati</taxon>
        <taxon>Actinomycetota</taxon>
        <taxon>Actinomycetes</taxon>
        <taxon>Streptosporangiales</taxon>
        <taxon>Streptosporangiaceae</taxon>
        <taxon>Streptosporangium</taxon>
    </lineage>
</organism>
<reference evidence="2 3" key="1">
    <citation type="submission" date="2023-07" db="EMBL/GenBank/DDBJ databases">
        <title>Sequencing the genomes of 1000 actinobacteria strains.</title>
        <authorList>
            <person name="Klenk H.-P."/>
        </authorList>
    </citation>
    <scope>NUCLEOTIDE SEQUENCE [LARGE SCALE GENOMIC DNA]</scope>
    <source>
        <strain evidence="2 3">DSM 44109</strain>
    </source>
</reference>
<keyword evidence="3" id="KW-1185">Reference proteome</keyword>
<proteinExistence type="predicted"/>
<gene>
    <name evidence="2" type="ORF">J2S55_007199</name>
</gene>
<comment type="caution">
    <text evidence="2">The sequence shown here is derived from an EMBL/GenBank/DDBJ whole genome shotgun (WGS) entry which is preliminary data.</text>
</comment>
<feature type="region of interest" description="Disordered" evidence="1">
    <location>
        <begin position="40"/>
        <end position="64"/>
    </location>
</feature>
<sequence>MRKVRLYDAPGKATADRMVIAIKAGLGPRTLVVITWVRSSTGTRSPGGAWRSGGRRGPFRLAAY</sequence>
<evidence type="ECO:0000256" key="1">
    <source>
        <dbReference type="SAM" id="MobiDB-lite"/>
    </source>
</evidence>
<dbReference type="EMBL" id="JAUSRB010000002">
    <property type="protein sequence ID" value="MDP9867933.1"/>
    <property type="molecule type" value="Genomic_DNA"/>
</dbReference>
<evidence type="ECO:0000313" key="2">
    <source>
        <dbReference type="EMBL" id="MDP9867933.1"/>
    </source>
</evidence>
<accession>A0ABT9RF75</accession>
<protein>
    <submittedName>
        <fullName evidence="2">Uncharacterized protein</fullName>
    </submittedName>
</protein>
<evidence type="ECO:0000313" key="3">
    <source>
        <dbReference type="Proteomes" id="UP001230426"/>
    </source>
</evidence>
<name>A0ABT9RF75_9ACTN</name>
<dbReference type="Proteomes" id="UP001230426">
    <property type="component" value="Unassembled WGS sequence"/>
</dbReference>